<protein>
    <recommendedName>
        <fullName evidence="3">Transposase IS111A/IS1328/IS1533 N-terminal domain-containing protein</fullName>
    </recommendedName>
</protein>
<evidence type="ECO:0000313" key="1">
    <source>
        <dbReference type="EMBL" id="TMV02564.1"/>
    </source>
</evidence>
<gene>
    <name evidence="1" type="ORF">FGK63_20255</name>
</gene>
<dbReference type="Proteomes" id="UP001193035">
    <property type="component" value="Unassembled WGS sequence"/>
</dbReference>
<evidence type="ECO:0000313" key="2">
    <source>
        <dbReference type="Proteomes" id="UP001193035"/>
    </source>
</evidence>
<organism evidence="1 2">
    <name type="scientific">Ruegeria sediminis</name>
    <dbReference type="NCBI Taxonomy" id="2583820"/>
    <lineage>
        <taxon>Bacteria</taxon>
        <taxon>Pseudomonadati</taxon>
        <taxon>Pseudomonadota</taxon>
        <taxon>Alphaproteobacteria</taxon>
        <taxon>Rhodobacterales</taxon>
        <taxon>Roseobacteraceae</taxon>
        <taxon>Ruegeria</taxon>
    </lineage>
</organism>
<keyword evidence="2" id="KW-1185">Reference proteome</keyword>
<evidence type="ECO:0008006" key="3">
    <source>
        <dbReference type="Google" id="ProtNLM"/>
    </source>
</evidence>
<name>A0ABY2WS03_9RHOB</name>
<reference evidence="1 2" key="1">
    <citation type="submission" date="2019-05" db="EMBL/GenBank/DDBJ databases">
        <title>Ruegeria sp. nov., isolated from tidal flat.</title>
        <authorList>
            <person name="Kim W."/>
        </authorList>
    </citation>
    <scope>NUCLEOTIDE SEQUENCE [LARGE SCALE GENOMIC DNA]</scope>
    <source>
        <strain evidence="1 2">CAU 1488</strain>
    </source>
</reference>
<comment type="caution">
    <text evidence="1">The sequence shown here is derived from an EMBL/GenBank/DDBJ whole genome shotgun (WGS) entry which is preliminary data.</text>
</comment>
<accession>A0ABY2WS03</accession>
<dbReference type="RefSeq" id="WP_138845715.1">
    <property type="nucleotide sequence ID" value="NZ_VCPD01000012.1"/>
</dbReference>
<proteinExistence type="predicted"/>
<dbReference type="EMBL" id="VCPD01000012">
    <property type="protein sequence ID" value="TMV02564.1"/>
    <property type="molecule type" value="Genomic_DNA"/>
</dbReference>
<sequence>MNKTLYVGLDVHKDTIAVAVAEDGRGGEIRFHGTIVNSADAVLRLRKTLTAKGNVLFRPSRRRLRLHGFKQSIFSCRHFPTRRGIFLVIS</sequence>